<evidence type="ECO:0000313" key="2">
    <source>
        <dbReference type="EMBL" id="SPO00293.1"/>
    </source>
</evidence>
<name>A0AAE8MUJ9_9PEZI</name>
<gene>
    <name evidence="2" type="ORF">DNG_03138</name>
</gene>
<proteinExistence type="predicted"/>
<dbReference type="FunFam" id="1.10.3210.10:FF:000038">
    <property type="entry name" value="Cyanamide hydratase, putative"/>
    <property type="match status" value="1"/>
</dbReference>
<accession>A0AAE8MUJ9</accession>
<dbReference type="AlphaFoldDB" id="A0AAE8MUJ9"/>
<dbReference type="NCBIfam" id="TIGR03401">
    <property type="entry name" value="cyanamide_fam"/>
    <property type="match status" value="1"/>
</dbReference>
<dbReference type="SMART" id="SM00471">
    <property type="entry name" value="HDc"/>
    <property type="match status" value="1"/>
</dbReference>
<dbReference type="Proteomes" id="UP001187682">
    <property type="component" value="Unassembled WGS sequence"/>
</dbReference>
<dbReference type="InterPro" id="IPR017771">
    <property type="entry name" value="Cyanamide_hydratase_HD"/>
</dbReference>
<sequence>MCKIEVGQNGWTSMPADAGAIFGEKPYINEPGPLSLRELEFPHSDPVVAKTLDYAQTTLHAETFNHSMRVYYYGMAITKQQFPKQAAVLSPATWALTCLLHDLGTAEENLTATNMSFDIYGGIKALSVLKDFGATADQAEATAEAIIRHQDMGVDGTITFIGQLIQLATTYDNTGFHPHVKDFEKLLHDATRAEINEAHPRLRWCTFFSRTIEKEERIKPWCHSTHLVDFAKQISENTLMKKWE</sequence>
<dbReference type="EMBL" id="ONZQ02000003">
    <property type="protein sequence ID" value="SPO00293.1"/>
    <property type="molecule type" value="Genomic_DNA"/>
</dbReference>
<evidence type="ECO:0000259" key="1">
    <source>
        <dbReference type="PROSITE" id="PS51831"/>
    </source>
</evidence>
<dbReference type="CDD" id="cd00077">
    <property type="entry name" value="HDc"/>
    <property type="match status" value="1"/>
</dbReference>
<protein>
    <submittedName>
        <fullName evidence="2">Probable cyanamide hydratase</fullName>
    </submittedName>
</protein>
<dbReference type="PANTHER" id="PTHR35569">
    <property type="entry name" value="CYANAMIDE HYDRATASE DDI2-RELATED"/>
    <property type="match status" value="1"/>
</dbReference>
<evidence type="ECO:0000313" key="3">
    <source>
        <dbReference type="Proteomes" id="UP001187682"/>
    </source>
</evidence>
<dbReference type="PROSITE" id="PS51831">
    <property type="entry name" value="HD"/>
    <property type="match status" value="1"/>
</dbReference>
<dbReference type="InterPro" id="IPR003607">
    <property type="entry name" value="HD/PDEase_dom"/>
</dbReference>
<dbReference type="InterPro" id="IPR006674">
    <property type="entry name" value="HD_domain"/>
</dbReference>
<comment type="caution">
    <text evidence="2">The sequence shown here is derived from an EMBL/GenBank/DDBJ whole genome shotgun (WGS) entry which is preliminary data.</text>
</comment>
<reference evidence="2" key="1">
    <citation type="submission" date="2018-03" db="EMBL/GenBank/DDBJ databases">
        <authorList>
            <person name="Guldener U."/>
        </authorList>
    </citation>
    <scope>NUCLEOTIDE SEQUENCE</scope>
</reference>
<keyword evidence="3" id="KW-1185">Reference proteome</keyword>
<feature type="domain" description="HD" evidence="1">
    <location>
        <begin position="63"/>
        <end position="174"/>
    </location>
</feature>
<organism evidence="2 3">
    <name type="scientific">Cephalotrichum gorgonifer</name>
    <dbReference type="NCBI Taxonomy" id="2041049"/>
    <lineage>
        <taxon>Eukaryota</taxon>
        <taxon>Fungi</taxon>
        <taxon>Dikarya</taxon>
        <taxon>Ascomycota</taxon>
        <taxon>Pezizomycotina</taxon>
        <taxon>Sordariomycetes</taxon>
        <taxon>Hypocreomycetidae</taxon>
        <taxon>Microascales</taxon>
        <taxon>Microascaceae</taxon>
        <taxon>Cephalotrichum</taxon>
    </lineage>
</organism>
<dbReference type="PANTHER" id="PTHR35569:SF8">
    <property type="entry name" value="HYDRATASE, PUTATIVE (AFU_ORTHOLOGUE AFUA_7G06270)-RELATED"/>
    <property type="match status" value="1"/>
</dbReference>
<dbReference type="Gene3D" id="1.10.3210.10">
    <property type="entry name" value="Hypothetical protein af1432"/>
    <property type="match status" value="1"/>
</dbReference>
<dbReference type="SUPFAM" id="SSF109604">
    <property type="entry name" value="HD-domain/PDEase-like"/>
    <property type="match status" value="1"/>
</dbReference>